<dbReference type="EMBL" id="KV878921">
    <property type="protein sequence ID" value="OJJ79178.1"/>
    <property type="molecule type" value="Genomic_DNA"/>
</dbReference>
<feature type="compositionally biased region" description="Polar residues" evidence="1">
    <location>
        <begin position="268"/>
        <end position="277"/>
    </location>
</feature>
<dbReference type="InterPro" id="IPR018620">
    <property type="entry name" value="Ubiquitin3-bd_protein_But2_C"/>
</dbReference>
<dbReference type="PANTHER" id="PTHR39613:SF1">
    <property type="entry name" value="ANCHORED CELL WALL PROTEIN, PUTATIVE (AFU_ORTHOLOGUE AFUA_4G08960)-RELATED"/>
    <property type="match status" value="1"/>
</dbReference>
<dbReference type="VEuPathDB" id="FungiDB:ASPGLDRAFT_30078"/>
<evidence type="ECO:0000259" key="2">
    <source>
        <dbReference type="Pfam" id="PF09792"/>
    </source>
</evidence>
<feature type="region of interest" description="Disordered" evidence="1">
    <location>
        <begin position="143"/>
        <end position="499"/>
    </location>
</feature>
<feature type="compositionally biased region" description="Low complexity" evidence="1">
    <location>
        <begin position="435"/>
        <end position="464"/>
    </location>
</feature>
<dbReference type="Proteomes" id="UP000184300">
    <property type="component" value="Unassembled WGS sequence"/>
</dbReference>
<feature type="compositionally biased region" description="Polar residues" evidence="1">
    <location>
        <begin position="483"/>
        <end position="499"/>
    </location>
</feature>
<feature type="compositionally biased region" description="Polar residues" evidence="1">
    <location>
        <begin position="237"/>
        <end position="260"/>
    </location>
</feature>
<feature type="domain" description="Cell wall mannoprotein PIR1-like C-terminal" evidence="3">
    <location>
        <begin position="64"/>
        <end position="138"/>
    </location>
</feature>
<dbReference type="AlphaFoldDB" id="A0A1L9V5H9"/>
<reference evidence="5" key="1">
    <citation type="journal article" date="2017" name="Genome Biol.">
        <title>Comparative genomics reveals high biological diversity and specific adaptations in the industrially and medically important fungal genus Aspergillus.</title>
        <authorList>
            <person name="de Vries R.P."/>
            <person name="Riley R."/>
            <person name="Wiebenga A."/>
            <person name="Aguilar-Osorio G."/>
            <person name="Amillis S."/>
            <person name="Uchima C.A."/>
            <person name="Anderluh G."/>
            <person name="Asadollahi M."/>
            <person name="Askin M."/>
            <person name="Barry K."/>
            <person name="Battaglia E."/>
            <person name="Bayram O."/>
            <person name="Benocci T."/>
            <person name="Braus-Stromeyer S.A."/>
            <person name="Caldana C."/>
            <person name="Canovas D."/>
            <person name="Cerqueira G.C."/>
            <person name="Chen F."/>
            <person name="Chen W."/>
            <person name="Choi C."/>
            <person name="Clum A."/>
            <person name="Dos Santos R.A."/>
            <person name="Damasio A.R."/>
            <person name="Diallinas G."/>
            <person name="Emri T."/>
            <person name="Fekete E."/>
            <person name="Flipphi M."/>
            <person name="Freyberg S."/>
            <person name="Gallo A."/>
            <person name="Gournas C."/>
            <person name="Habgood R."/>
            <person name="Hainaut M."/>
            <person name="Harispe M.L."/>
            <person name="Henrissat B."/>
            <person name="Hilden K.S."/>
            <person name="Hope R."/>
            <person name="Hossain A."/>
            <person name="Karabika E."/>
            <person name="Karaffa L."/>
            <person name="Karanyi Z."/>
            <person name="Krasevec N."/>
            <person name="Kuo A."/>
            <person name="Kusch H."/>
            <person name="LaButti K."/>
            <person name="Lagendijk E.L."/>
            <person name="Lapidus A."/>
            <person name="Levasseur A."/>
            <person name="Lindquist E."/>
            <person name="Lipzen A."/>
            <person name="Logrieco A.F."/>
            <person name="MacCabe A."/>
            <person name="Maekelae M.R."/>
            <person name="Malavazi I."/>
            <person name="Melin P."/>
            <person name="Meyer V."/>
            <person name="Mielnichuk N."/>
            <person name="Miskei M."/>
            <person name="Molnar A.P."/>
            <person name="Mule G."/>
            <person name="Ngan C.Y."/>
            <person name="Orejas M."/>
            <person name="Orosz E."/>
            <person name="Ouedraogo J.P."/>
            <person name="Overkamp K.M."/>
            <person name="Park H.-S."/>
            <person name="Perrone G."/>
            <person name="Piumi F."/>
            <person name="Punt P.J."/>
            <person name="Ram A.F."/>
            <person name="Ramon A."/>
            <person name="Rauscher S."/>
            <person name="Record E."/>
            <person name="Riano-Pachon D.M."/>
            <person name="Robert V."/>
            <person name="Roehrig J."/>
            <person name="Ruller R."/>
            <person name="Salamov A."/>
            <person name="Salih N.S."/>
            <person name="Samson R.A."/>
            <person name="Sandor E."/>
            <person name="Sanguinetti M."/>
            <person name="Schuetze T."/>
            <person name="Sepcic K."/>
            <person name="Shelest E."/>
            <person name="Sherlock G."/>
            <person name="Sophianopoulou V."/>
            <person name="Squina F.M."/>
            <person name="Sun H."/>
            <person name="Susca A."/>
            <person name="Todd R.B."/>
            <person name="Tsang A."/>
            <person name="Unkles S.E."/>
            <person name="van de Wiele N."/>
            <person name="van Rossen-Uffink D."/>
            <person name="Oliveira J.V."/>
            <person name="Vesth T.C."/>
            <person name="Visser J."/>
            <person name="Yu J.-H."/>
            <person name="Zhou M."/>
            <person name="Andersen M.R."/>
            <person name="Archer D.B."/>
            <person name="Baker S.E."/>
            <person name="Benoit I."/>
            <person name="Brakhage A.A."/>
            <person name="Braus G.H."/>
            <person name="Fischer R."/>
            <person name="Frisvad J.C."/>
            <person name="Goldman G.H."/>
            <person name="Houbraken J."/>
            <person name="Oakley B."/>
            <person name="Pocsi I."/>
            <person name="Scazzocchio C."/>
            <person name="Seiboth B."/>
            <person name="vanKuyk P.A."/>
            <person name="Wortman J."/>
            <person name="Dyer P.S."/>
            <person name="Grigoriev I.V."/>
        </authorList>
    </citation>
    <scope>NUCLEOTIDE SEQUENCE [LARGE SCALE GENOMIC DNA]</scope>
    <source>
        <strain evidence="5">CBS 516.65</strain>
    </source>
</reference>
<dbReference type="OrthoDB" id="4657524at2759"/>
<evidence type="ECO:0000313" key="4">
    <source>
        <dbReference type="EMBL" id="OJJ79178.1"/>
    </source>
</evidence>
<feature type="compositionally biased region" description="Low complexity" evidence="1">
    <location>
        <begin position="143"/>
        <end position="228"/>
    </location>
</feature>
<protein>
    <submittedName>
        <fullName evidence="4">Uncharacterized protein</fullName>
    </submittedName>
</protein>
<organism evidence="4 5">
    <name type="scientific">Aspergillus glaucus CBS 516.65</name>
    <dbReference type="NCBI Taxonomy" id="1160497"/>
    <lineage>
        <taxon>Eukaryota</taxon>
        <taxon>Fungi</taxon>
        <taxon>Dikarya</taxon>
        <taxon>Ascomycota</taxon>
        <taxon>Pezizomycotina</taxon>
        <taxon>Eurotiomycetes</taxon>
        <taxon>Eurotiomycetidae</taxon>
        <taxon>Eurotiales</taxon>
        <taxon>Aspergillaceae</taxon>
        <taxon>Aspergillus</taxon>
        <taxon>Aspergillus subgen. Aspergillus</taxon>
    </lineage>
</organism>
<accession>A0A1L9V5H9</accession>
<dbReference type="PANTHER" id="PTHR39613">
    <property type="entry name" value="ANCHORED CELL WALL PROTEIN, PUTATIVE (AFU_ORTHOLOGUE AFUA_4G08960)-RELATED"/>
    <property type="match status" value="1"/>
</dbReference>
<proteinExistence type="predicted"/>
<evidence type="ECO:0000313" key="5">
    <source>
        <dbReference type="Proteomes" id="UP000184300"/>
    </source>
</evidence>
<evidence type="ECO:0000259" key="3">
    <source>
        <dbReference type="Pfam" id="PF22799"/>
    </source>
</evidence>
<dbReference type="InterPro" id="IPR054508">
    <property type="entry name" value="PIR1-like_C"/>
</dbReference>
<keyword evidence="5" id="KW-1185">Reference proteome</keyword>
<dbReference type="STRING" id="1160497.A0A1L9V5H9"/>
<name>A0A1L9V5H9_ASPGL</name>
<evidence type="ECO:0000256" key="1">
    <source>
        <dbReference type="SAM" id="MobiDB-lite"/>
    </source>
</evidence>
<feature type="compositionally biased region" description="Polar residues" evidence="1">
    <location>
        <begin position="391"/>
        <end position="431"/>
    </location>
</feature>
<gene>
    <name evidence="4" type="ORF">ASPGLDRAFT_30078</name>
</gene>
<feature type="compositionally biased region" description="Low complexity" evidence="1">
    <location>
        <begin position="318"/>
        <end position="362"/>
    </location>
</feature>
<dbReference type="Pfam" id="PF22799">
    <property type="entry name" value="PIR1-like_C"/>
    <property type="match status" value="1"/>
</dbReference>
<feature type="domain" description="Ubiquitin 3 binding protein But2 C-terminal" evidence="2">
    <location>
        <begin position="475"/>
        <end position="614"/>
    </location>
</feature>
<dbReference type="GeneID" id="34460171"/>
<dbReference type="RefSeq" id="XP_022395876.1">
    <property type="nucleotide sequence ID" value="XM_022543910.1"/>
</dbReference>
<feature type="compositionally biased region" description="Low complexity" evidence="1">
    <location>
        <begin position="375"/>
        <end position="384"/>
    </location>
</feature>
<sequence>MKNFVTVAAFAAGANALVGRSNSCCFSLNASGGASGTLGQLSDGQNRIGDDSLGPAQYCIDSNGAITDGNGRGCILTPPTTQLQCDEGATPTPGFSINSAGQLEYQGNTKFVACETGQNGGLNVYTEESDAVTQCQDVTLAADSCSGSGSGSGSSSSASPSSPAPKPTSSVPVVSASTPAGSSPSGSSPSGEAPAPSGSDSAPSGSASAPSGSASAPSESASASGSSSQVIVPVSSAPGSSKPKTTVWATVTSYDCSTTPGVPVETPSGPQSQTVSGTPGVPGGSQPSGTPGVPGGSQPSGTTPVVPGGSQPSESAQPSGPAGTTPGVPGGSQPSGTTPGVPGGSQPSESAQPSGPAGTTPGVPGGSQPSESAQPSGPAGTTPGVPGGSQPSGTASVPGGSQPSGTASVPGGSQPSGTASVPGGSQPSGTASVPGGSQPSGTASSSQPSGTSTGSQPSGSASGSCPTNLDGEYTAPHLIIPVDSSSPDNAPGTSYNGTISSDKTTLYNFDVPQSYADKTCSLVFLFPKQEDLETSAFTFSGDGKIDFASLESAVTTDTSYSNMPSVKEDYGVTTVAPDNSYVISTFSCPAGEAVSYEMKNSGSTYLDFFEDYNPSPLGLYITTC</sequence>
<dbReference type="Pfam" id="PF09792">
    <property type="entry name" value="But2"/>
    <property type="match status" value="1"/>
</dbReference>